<keyword evidence="1" id="KW-0106">Calcium</keyword>
<evidence type="ECO:0000256" key="1">
    <source>
        <dbReference type="ARBA" id="ARBA00022837"/>
    </source>
</evidence>
<dbReference type="SUPFAM" id="SSF47473">
    <property type="entry name" value="EF-hand"/>
    <property type="match status" value="1"/>
</dbReference>
<dbReference type="PANTHER" id="PTHR11575">
    <property type="entry name" value="5'-NUCLEOTIDASE-RELATED"/>
    <property type="match status" value="1"/>
</dbReference>
<gene>
    <name evidence="4" type="ORF">SEMRO_914_G219610.1</name>
</gene>
<accession>A0A9N8EFH2</accession>
<name>A0A9N8EFH2_9STRA</name>
<dbReference type="OrthoDB" id="10252235at2759"/>
<dbReference type="InterPro" id="IPR004843">
    <property type="entry name" value="Calcineurin-like_PHP"/>
</dbReference>
<feature type="compositionally biased region" description="Polar residues" evidence="2">
    <location>
        <begin position="701"/>
        <end position="710"/>
    </location>
</feature>
<dbReference type="GO" id="GO:0009166">
    <property type="term" value="P:nucleotide catabolic process"/>
    <property type="evidence" value="ECO:0007669"/>
    <property type="project" value="InterPro"/>
</dbReference>
<dbReference type="InterPro" id="IPR011992">
    <property type="entry name" value="EF-hand-dom_pair"/>
</dbReference>
<dbReference type="PROSITE" id="PS00018">
    <property type="entry name" value="EF_HAND_1"/>
    <property type="match status" value="1"/>
</dbReference>
<feature type="region of interest" description="Disordered" evidence="2">
    <location>
        <begin position="14"/>
        <end position="34"/>
    </location>
</feature>
<dbReference type="AlphaFoldDB" id="A0A9N8EFH2"/>
<dbReference type="InterPro" id="IPR006179">
    <property type="entry name" value="5_nucleotidase/apyrase"/>
</dbReference>
<dbReference type="Pfam" id="PF00149">
    <property type="entry name" value="Metallophos"/>
    <property type="match status" value="1"/>
</dbReference>
<dbReference type="GO" id="GO:0005509">
    <property type="term" value="F:calcium ion binding"/>
    <property type="evidence" value="ECO:0007669"/>
    <property type="project" value="InterPro"/>
</dbReference>
<dbReference type="Proteomes" id="UP001153069">
    <property type="component" value="Unassembled WGS sequence"/>
</dbReference>
<evidence type="ECO:0000256" key="2">
    <source>
        <dbReference type="SAM" id="MobiDB-lite"/>
    </source>
</evidence>
<dbReference type="InterPro" id="IPR029052">
    <property type="entry name" value="Metallo-depent_PP-like"/>
</dbReference>
<sequence length="775" mass="85901">MSLDSFQEIFSSLFSRGGGRRPQEPHQPGLDDHDHLKNQAAAHQTNAAANDNLKQPPSWLLQPLADPDNQVRLTIVQITDVYTLDNFASLRTMIQTIRASRQNSANDKVITMLTGDFLAPYLLSSIDHGKGMMMAINETPIDYLTWGNHEADIPHKHVCQHAKNYQGTFINSNMQSHDTMQYPNSVPYEIIQVTDGRHTRKIGLVAVLSNDPKLYSHFKQPAFGGATIEDPWETLAHYKTILEQEHGCDLVIPLEHCYVPENTRTCQQFDFPLILSGHDHHRIDQVIQGTRLIKPGMDGVHASVVEIVFDKRSPKPSIRSTFVETALYPPCPILKQKTDAAYDVLLPLRNTMLASVLPSFRPLTSKNARGSTCTMGKLVCSMLKQALWQSQQRSNSNDDGDNSLAPVSLAPVVDAVILMGGNIRGNEDYPDDSFFSLETLEAEIKSDEVIGFVDMPGHILAAGIEATHSGEPIPGWFQYDDGIAEANGKVTTVGGKPLEPHRVYRVATKIKDLTNGQSPPFTAYYKVHPELLPSKGQYINIHSELMAFFARGMFRKLWEATGDLINPEVADVTVHDNQKPSSPERLEGKLRLSVLDRDQDGYVSVDDIHLALRDYLGLSVDDNYKTLAEHVHELADATGNGQVTVEDFEVFCRTGIPREVKLQEPKWNQVFPDPLPEISPVHGLHGLYSGKSHLLDALSDTTAGESSTGTEAKDDTNDDITGTDQDDNESSLGDHFPDNRPFIKRHNTEPTEPLAAMAEGAAEPPLSEITVQLVE</sequence>
<dbReference type="InterPro" id="IPR018247">
    <property type="entry name" value="EF_Hand_1_Ca_BS"/>
</dbReference>
<feature type="domain" description="EF-hand" evidence="3">
    <location>
        <begin position="583"/>
        <end position="618"/>
    </location>
</feature>
<reference evidence="4" key="1">
    <citation type="submission" date="2020-06" db="EMBL/GenBank/DDBJ databases">
        <authorList>
            <consortium name="Plant Systems Biology data submission"/>
        </authorList>
    </citation>
    <scope>NUCLEOTIDE SEQUENCE</scope>
    <source>
        <strain evidence="4">D6</strain>
    </source>
</reference>
<proteinExistence type="predicted"/>
<dbReference type="PANTHER" id="PTHR11575:SF48">
    <property type="entry name" value="5'-NUCLEOTIDASE"/>
    <property type="match status" value="1"/>
</dbReference>
<evidence type="ECO:0000313" key="5">
    <source>
        <dbReference type="Proteomes" id="UP001153069"/>
    </source>
</evidence>
<organism evidence="4 5">
    <name type="scientific">Seminavis robusta</name>
    <dbReference type="NCBI Taxonomy" id="568900"/>
    <lineage>
        <taxon>Eukaryota</taxon>
        <taxon>Sar</taxon>
        <taxon>Stramenopiles</taxon>
        <taxon>Ochrophyta</taxon>
        <taxon>Bacillariophyta</taxon>
        <taxon>Bacillariophyceae</taxon>
        <taxon>Bacillariophycidae</taxon>
        <taxon>Naviculales</taxon>
        <taxon>Naviculaceae</taxon>
        <taxon>Seminavis</taxon>
    </lineage>
</organism>
<dbReference type="Gene3D" id="1.10.238.10">
    <property type="entry name" value="EF-hand"/>
    <property type="match status" value="1"/>
</dbReference>
<feature type="region of interest" description="Disordered" evidence="2">
    <location>
        <begin position="701"/>
        <end position="775"/>
    </location>
</feature>
<dbReference type="PROSITE" id="PS50222">
    <property type="entry name" value="EF_HAND_2"/>
    <property type="match status" value="1"/>
</dbReference>
<dbReference type="InterPro" id="IPR002048">
    <property type="entry name" value="EF_hand_dom"/>
</dbReference>
<evidence type="ECO:0000259" key="3">
    <source>
        <dbReference type="PROSITE" id="PS50222"/>
    </source>
</evidence>
<comment type="caution">
    <text evidence="4">The sequence shown here is derived from an EMBL/GenBank/DDBJ whole genome shotgun (WGS) entry which is preliminary data.</text>
</comment>
<dbReference type="GO" id="GO:0016787">
    <property type="term" value="F:hydrolase activity"/>
    <property type="evidence" value="ECO:0007669"/>
    <property type="project" value="InterPro"/>
</dbReference>
<keyword evidence="5" id="KW-1185">Reference proteome</keyword>
<dbReference type="SUPFAM" id="SSF56300">
    <property type="entry name" value="Metallo-dependent phosphatases"/>
    <property type="match status" value="1"/>
</dbReference>
<dbReference type="Gene3D" id="3.60.21.10">
    <property type="match status" value="1"/>
</dbReference>
<feature type="compositionally biased region" description="Basic and acidic residues" evidence="2">
    <location>
        <begin position="21"/>
        <end position="34"/>
    </location>
</feature>
<dbReference type="EMBL" id="CAICTM010000912">
    <property type="protein sequence ID" value="CAB9518204.1"/>
    <property type="molecule type" value="Genomic_DNA"/>
</dbReference>
<evidence type="ECO:0000313" key="4">
    <source>
        <dbReference type="EMBL" id="CAB9518204.1"/>
    </source>
</evidence>
<protein>
    <submittedName>
        <fullName evidence="4">5-Nucleotidase</fullName>
    </submittedName>
</protein>